<dbReference type="Proteomes" id="UP000178098">
    <property type="component" value="Unassembled WGS sequence"/>
</dbReference>
<organism evidence="1 2">
    <name type="scientific">Candidatus Roizmanbacteria bacterium RIFCSPHIGHO2_02_FULL_43_11</name>
    <dbReference type="NCBI Taxonomy" id="1802043"/>
    <lineage>
        <taxon>Bacteria</taxon>
        <taxon>Candidatus Roizmaniibacteriota</taxon>
    </lineage>
</organism>
<proteinExistence type="predicted"/>
<evidence type="ECO:0000313" key="2">
    <source>
        <dbReference type="Proteomes" id="UP000178098"/>
    </source>
</evidence>
<dbReference type="AlphaFoldDB" id="A0A1F7HKT3"/>
<sequence>MLLKVQPKKKEPGDFEALGGFDLEKDRVDVLRVLAYRYEDHDEDLQNRVHVMFLEVHQHPYKKYTTSNF</sequence>
<accession>A0A1F7HKT3</accession>
<gene>
    <name evidence="1" type="ORF">A3D08_02475</name>
</gene>
<comment type="caution">
    <text evidence="1">The sequence shown here is derived from an EMBL/GenBank/DDBJ whole genome shotgun (WGS) entry which is preliminary data.</text>
</comment>
<evidence type="ECO:0000313" key="1">
    <source>
        <dbReference type="EMBL" id="OGK31674.1"/>
    </source>
</evidence>
<reference evidence="1 2" key="1">
    <citation type="journal article" date="2016" name="Nat. Commun.">
        <title>Thousands of microbial genomes shed light on interconnected biogeochemical processes in an aquifer system.</title>
        <authorList>
            <person name="Anantharaman K."/>
            <person name="Brown C.T."/>
            <person name="Hug L.A."/>
            <person name="Sharon I."/>
            <person name="Castelle C.J."/>
            <person name="Probst A.J."/>
            <person name="Thomas B.C."/>
            <person name="Singh A."/>
            <person name="Wilkins M.J."/>
            <person name="Karaoz U."/>
            <person name="Brodie E.L."/>
            <person name="Williams K.H."/>
            <person name="Hubbard S.S."/>
            <person name="Banfield J.F."/>
        </authorList>
    </citation>
    <scope>NUCLEOTIDE SEQUENCE [LARGE SCALE GENOMIC DNA]</scope>
</reference>
<dbReference type="EMBL" id="MFZT01000011">
    <property type="protein sequence ID" value="OGK31674.1"/>
    <property type="molecule type" value="Genomic_DNA"/>
</dbReference>
<protein>
    <submittedName>
        <fullName evidence="1">Uncharacterized protein</fullName>
    </submittedName>
</protein>
<name>A0A1F7HKT3_9BACT</name>